<dbReference type="Proteomes" id="UP000215335">
    <property type="component" value="Unassembled WGS sequence"/>
</dbReference>
<accession>A0A232F6A8</accession>
<reference evidence="1 2" key="1">
    <citation type="journal article" date="2017" name="Curr. Biol.">
        <title>The Evolution of Venom by Co-option of Single-Copy Genes.</title>
        <authorList>
            <person name="Martinson E.O."/>
            <person name="Mrinalini"/>
            <person name="Kelkar Y.D."/>
            <person name="Chang C.H."/>
            <person name="Werren J.H."/>
        </authorList>
    </citation>
    <scope>NUCLEOTIDE SEQUENCE [LARGE SCALE GENOMIC DNA]</scope>
    <source>
        <strain evidence="1 2">Alberta</strain>
        <tissue evidence="1">Whole body</tissue>
    </source>
</reference>
<evidence type="ECO:0000313" key="2">
    <source>
        <dbReference type="Proteomes" id="UP000215335"/>
    </source>
</evidence>
<dbReference type="AlphaFoldDB" id="A0A232F6A8"/>
<evidence type="ECO:0000313" key="1">
    <source>
        <dbReference type="EMBL" id="OXU26371.1"/>
    </source>
</evidence>
<name>A0A232F6A8_9HYME</name>
<sequence length="114" mass="13343">MLLINYIPDMLITENRKLSVESTISRSPWLSHDGNHLIWLERTISQARNNVKRLMHLKWNTLGLPAVLIDAVQDTMIISENKKFYKLYNLRLPKRRFAGARIQNTFSSVHLKAQ</sequence>
<organism evidence="1 2">
    <name type="scientific">Trichomalopsis sarcophagae</name>
    <dbReference type="NCBI Taxonomy" id="543379"/>
    <lineage>
        <taxon>Eukaryota</taxon>
        <taxon>Metazoa</taxon>
        <taxon>Ecdysozoa</taxon>
        <taxon>Arthropoda</taxon>
        <taxon>Hexapoda</taxon>
        <taxon>Insecta</taxon>
        <taxon>Pterygota</taxon>
        <taxon>Neoptera</taxon>
        <taxon>Endopterygota</taxon>
        <taxon>Hymenoptera</taxon>
        <taxon>Apocrita</taxon>
        <taxon>Proctotrupomorpha</taxon>
        <taxon>Chalcidoidea</taxon>
        <taxon>Pteromalidae</taxon>
        <taxon>Pteromalinae</taxon>
        <taxon>Trichomalopsis</taxon>
    </lineage>
</organism>
<gene>
    <name evidence="1" type="ORF">TSAR_011952</name>
</gene>
<comment type="caution">
    <text evidence="1">The sequence shown here is derived from an EMBL/GenBank/DDBJ whole genome shotgun (WGS) entry which is preliminary data.</text>
</comment>
<keyword evidence="2" id="KW-1185">Reference proteome</keyword>
<proteinExistence type="predicted"/>
<dbReference type="EMBL" id="NNAY01000813">
    <property type="protein sequence ID" value="OXU26371.1"/>
    <property type="molecule type" value="Genomic_DNA"/>
</dbReference>
<protein>
    <submittedName>
        <fullName evidence="1">Uncharacterized protein</fullName>
    </submittedName>
</protein>